<evidence type="ECO:0000256" key="12">
    <source>
        <dbReference type="PIRSR" id="PIRSR600823-2"/>
    </source>
</evidence>
<keyword evidence="10" id="KW-0873">Pyrrolidone carboxylic acid</keyword>
<evidence type="ECO:0000256" key="7">
    <source>
        <dbReference type="ARBA" id="ARBA00023002"/>
    </source>
</evidence>
<evidence type="ECO:0000256" key="3">
    <source>
        <dbReference type="ARBA" id="ARBA00022559"/>
    </source>
</evidence>
<dbReference type="PROSITE" id="PS00435">
    <property type="entry name" value="PEROXIDASE_1"/>
    <property type="match status" value="1"/>
</dbReference>
<comment type="similarity">
    <text evidence="2">Belongs to the peroxidase family. Ascorbate peroxidase subfamily.</text>
</comment>
<feature type="binding site" evidence="13">
    <location>
        <position position="144"/>
    </location>
    <ligand>
        <name>Ca(2+)</name>
        <dbReference type="ChEBI" id="CHEBI:29108"/>
        <label>2</label>
    </ligand>
</feature>
<feature type="signal peptide" evidence="15">
    <location>
        <begin position="1"/>
        <end position="38"/>
    </location>
</feature>
<dbReference type="Proteomes" id="UP000652761">
    <property type="component" value="Unassembled WGS sequence"/>
</dbReference>
<dbReference type="InterPro" id="IPR033905">
    <property type="entry name" value="Secretory_peroxidase"/>
</dbReference>
<evidence type="ECO:0000256" key="14">
    <source>
        <dbReference type="PIRSR" id="PIRSR600823-5"/>
    </source>
</evidence>
<dbReference type="InterPro" id="IPR019794">
    <property type="entry name" value="Peroxidases_AS"/>
</dbReference>
<dbReference type="PANTHER" id="PTHR31388:SF123">
    <property type="entry name" value="PEROXIDASE RIP1"/>
    <property type="match status" value="1"/>
</dbReference>
<dbReference type="OrthoDB" id="2113341at2759"/>
<dbReference type="PROSITE" id="PS50873">
    <property type="entry name" value="PEROXIDASE_4"/>
    <property type="match status" value="1"/>
</dbReference>
<dbReference type="GO" id="GO:0140825">
    <property type="term" value="F:lactoperoxidase activity"/>
    <property type="evidence" value="ECO:0007669"/>
    <property type="project" value="UniProtKB-EC"/>
</dbReference>
<evidence type="ECO:0000256" key="11">
    <source>
        <dbReference type="ARBA" id="ARBA00023324"/>
    </source>
</evidence>
<comment type="cofactor">
    <cofactor evidence="13">
        <name>heme b</name>
        <dbReference type="ChEBI" id="CHEBI:60344"/>
    </cofactor>
    <text evidence="13">Binds 1 heme b (iron(II)-protoporphyrin IX) group per subunit.</text>
</comment>
<keyword evidence="4" id="KW-0349">Heme</keyword>
<feature type="binding site" evidence="13">
    <location>
        <position position="197"/>
    </location>
    <ligand>
        <name>Ca(2+)</name>
        <dbReference type="ChEBI" id="CHEBI:29108"/>
        <label>2</label>
    </ligand>
</feature>
<keyword evidence="3" id="KW-0575">Peroxidase</keyword>
<evidence type="ECO:0000259" key="16">
    <source>
        <dbReference type="PROSITE" id="PS50873"/>
    </source>
</evidence>
<keyword evidence="6 13" id="KW-0106">Calcium</keyword>
<keyword evidence="8 13" id="KW-0408">Iron</keyword>
<evidence type="ECO:0000256" key="5">
    <source>
        <dbReference type="ARBA" id="ARBA00022723"/>
    </source>
</evidence>
<evidence type="ECO:0000256" key="2">
    <source>
        <dbReference type="ARBA" id="ARBA00006873"/>
    </source>
</evidence>
<dbReference type="GO" id="GO:0046872">
    <property type="term" value="F:metal ion binding"/>
    <property type="evidence" value="ECO:0007669"/>
    <property type="project" value="UniProtKB-KW"/>
</dbReference>
<dbReference type="CDD" id="cd00693">
    <property type="entry name" value="secretory_peroxidase"/>
    <property type="match status" value="1"/>
</dbReference>
<feature type="chain" id="PRO_5032847583" description="Plant heme peroxidase family profile domain-containing protein" evidence="15">
    <location>
        <begin position="39"/>
        <end position="271"/>
    </location>
</feature>
<accession>A0A843VED9</accession>
<keyword evidence="18" id="KW-1185">Reference proteome</keyword>
<evidence type="ECO:0000256" key="13">
    <source>
        <dbReference type="PIRSR" id="PIRSR600823-3"/>
    </source>
</evidence>
<feature type="binding site" evidence="13">
    <location>
        <position position="192"/>
    </location>
    <ligand>
        <name>Ca(2+)</name>
        <dbReference type="ChEBI" id="CHEBI:29108"/>
        <label>2</label>
    </ligand>
</feature>
<feature type="binding site" evidence="13">
    <location>
        <position position="189"/>
    </location>
    <ligand>
        <name>Ca(2+)</name>
        <dbReference type="ChEBI" id="CHEBI:29108"/>
        <label>2</label>
    </ligand>
</feature>
<dbReference type="EMBL" id="NMUH01001661">
    <property type="protein sequence ID" value="MQL94325.1"/>
    <property type="molecule type" value="Genomic_DNA"/>
</dbReference>
<proteinExistence type="inferred from homology"/>
<keyword evidence="5 13" id="KW-0479">Metal-binding</keyword>
<dbReference type="InterPro" id="IPR019793">
    <property type="entry name" value="Peroxidases_heam-ligand_BS"/>
</dbReference>
<dbReference type="InterPro" id="IPR000823">
    <property type="entry name" value="Peroxidase_pln"/>
</dbReference>
<evidence type="ECO:0000313" key="18">
    <source>
        <dbReference type="Proteomes" id="UP000652761"/>
    </source>
</evidence>
<evidence type="ECO:0000313" key="17">
    <source>
        <dbReference type="EMBL" id="MQL94325.1"/>
    </source>
</evidence>
<dbReference type="PRINTS" id="PR00461">
    <property type="entry name" value="PLPEROXIDASE"/>
</dbReference>
<dbReference type="InterPro" id="IPR002016">
    <property type="entry name" value="Haem_peroxidase"/>
</dbReference>
<dbReference type="GO" id="GO:0042744">
    <property type="term" value="P:hydrogen peroxide catabolic process"/>
    <property type="evidence" value="ECO:0007669"/>
    <property type="project" value="UniProtKB-KW"/>
</dbReference>
<dbReference type="GO" id="GO:0006979">
    <property type="term" value="P:response to oxidative stress"/>
    <property type="evidence" value="ECO:0007669"/>
    <property type="project" value="InterPro"/>
</dbReference>
<comment type="catalytic activity">
    <reaction evidence="1">
        <text>2 a phenolic donor + H2O2 = 2 a phenolic radical donor + 2 H2O</text>
        <dbReference type="Rhea" id="RHEA:56136"/>
        <dbReference type="ChEBI" id="CHEBI:15377"/>
        <dbReference type="ChEBI" id="CHEBI:16240"/>
        <dbReference type="ChEBI" id="CHEBI:139520"/>
        <dbReference type="ChEBI" id="CHEBI:139521"/>
        <dbReference type="EC" id="1.11.1.7"/>
    </reaction>
</comment>
<evidence type="ECO:0000256" key="4">
    <source>
        <dbReference type="ARBA" id="ARBA00022617"/>
    </source>
</evidence>
<dbReference type="Gene3D" id="1.10.520.10">
    <property type="match status" value="1"/>
</dbReference>
<keyword evidence="11" id="KW-0376">Hydrogen peroxide</keyword>
<feature type="binding site" evidence="12">
    <location>
        <position position="113"/>
    </location>
    <ligand>
        <name>substrate</name>
    </ligand>
</feature>
<dbReference type="Pfam" id="PF00141">
    <property type="entry name" value="peroxidase"/>
    <property type="match status" value="1"/>
</dbReference>
<name>A0A843VED9_COLES</name>
<evidence type="ECO:0000256" key="15">
    <source>
        <dbReference type="SAM" id="SignalP"/>
    </source>
</evidence>
<dbReference type="PANTHER" id="PTHR31388">
    <property type="entry name" value="PEROXIDASE 72-RELATED"/>
    <property type="match status" value="1"/>
</dbReference>
<gene>
    <name evidence="17" type="ORF">Taro_026977</name>
</gene>
<keyword evidence="9 14" id="KW-1015">Disulfide bond</keyword>
<sequence>MGTAPFSYSRSGSGSCVLVPFFIRALIALFLACPAAWAQLNPSFYDNVCPQALPTIRRAVFRAVADEPRMGASLLRLHFHDCFVNLGGSSYEVQVGRRDARTASRDAANNNIPSPTFNLSNLVSSFQAQGLSTKDLVVLSGAHTVGAARCRLFRNRIYNETSTIDASFATAQRQQCPVTGGDDNLSPLDSSTGASFDTAYYEGLLQNRGLLHSDQELFKGDGGESDERVKFYTQNPASFGQDFGVSMLRMGNIKPLTGEQGEIRNNCRKVN</sequence>
<dbReference type="PROSITE" id="PS00436">
    <property type="entry name" value="PEROXIDASE_2"/>
    <property type="match status" value="1"/>
</dbReference>
<evidence type="ECO:0000256" key="6">
    <source>
        <dbReference type="ARBA" id="ARBA00022837"/>
    </source>
</evidence>
<reference evidence="17" key="1">
    <citation type="submission" date="2017-07" db="EMBL/GenBank/DDBJ databases">
        <title>Taro Niue Genome Assembly and Annotation.</title>
        <authorList>
            <person name="Atibalentja N."/>
            <person name="Keating K."/>
            <person name="Fields C.J."/>
        </authorList>
    </citation>
    <scope>NUCLEOTIDE SEQUENCE</scope>
    <source>
        <strain evidence="17">Niue_2</strain>
        <tissue evidence="17">Leaf</tissue>
    </source>
</reference>
<evidence type="ECO:0000256" key="9">
    <source>
        <dbReference type="ARBA" id="ARBA00023157"/>
    </source>
</evidence>
<feature type="binding site" description="axial binding residue" evidence="13">
    <location>
        <position position="143"/>
    </location>
    <ligand>
        <name>heme b</name>
        <dbReference type="ChEBI" id="CHEBI:60344"/>
    </ligand>
    <ligandPart>
        <name>Fe</name>
        <dbReference type="ChEBI" id="CHEBI:18248"/>
    </ligandPart>
</feature>
<keyword evidence="15" id="KW-0732">Signal</keyword>
<feature type="disulfide bond" evidence="14">
    <location>
        <begin position="150"/>
        <end position="176"/>
    </location>
</feature>
<organism evidence="17 18">
    <name type="scientific">Colocasia esculenta</name>
    <name type="common">Wild taro</name>
    <name type="synonym">Arum esculentum</name>
    <dbReference type="NCBI Taxonomy" id="4460"/>
    <lineage>
        <taxon>Eukaryota</taxon>
        <taxon>Viridiplantae</taxon>
        <taxon>Streptophyta</taxon>
        <taxon>Embryophyta</taxon>
        <taxon>Tracheophyta</taxon>
        <taxon>Spermatophyta</taxon>
        <taxon>Magnoliopsida</taxon>
        <taxon>Liliopsida</taxon>
        <taxon>Araceae</taxon>
        <taxon>Aroideae</taxon>
        <taxon>Colocasieae</taxon>
        <taxon>Colocasia</taxon>
    </lineage>
</organism>
<dbReference type="SUPFAM" id="SSF48113">
    <property type="entry name" value="Heme-dependent peroxidases"/>
    <property type="match status" value="1"/>
</dbReference>
<dbReference type="InterPro" id="IPR010255">
    <property type="entry name" value="Haem_peroxidase_sf"/>
</dbReference>
<protein>
    <recommendedName>
        <fullName evidence="16">Plant heme peroxidase family profile domain-containing protein</fullName>
    </recommendedName>
</protein>
<dbReference type="GO" id="GO:0020037">
    <property type="term" value="F:heme binding"/>
    <property type="evidence" value="ECO:0007669"/>
    <property type="project" value="InterPro"/>
</dbReference>
<evidence type="ECO:0000256" key="8">
    <source>
        <dbReference type="ARBA" id="ARBA00023004"/>
    </source>
</evidence>
<keyword evidence="7" id="KW-0560">Oxidoreductase</keyword>
<evidence type="ECO:0000256" key="10">
    <source>
        <dbReference type="ARBA" id="ARBA00023283"/>
    </source>
</evidence>
<comment type="caution">
    <text evidence="17">The sequence shown here is derived from an EMBL/GenBank/DDBJ whole genome shotgun (WGS) entry which is preliminary data.</text>
</comment>
<dbReference type="AlphaFoldDB" id="A0A843VED9"/>
<dbReference type="PRINTS" id="PR00458">
    <property type="entry name" value="PEROXIDASE"/>
</dbReference>
<evidence type="ECO:0000256" key="1">
    <source>
        <dbReference type="ARBA" id="ARBA00000189"/>
    </source>
</evidence>
<dbReference type="FunFam" id="1.10.420.10:FF:000001">
    <property type="entry name" value="Peroxidase"/>
    <property type="match status" value="1"/>
</dbReference>
<dbReference type="Gene3D" id="1.10.420.10">
    <property type="entry name" value="Peroxidase, domain 2"/>
    <property type="match status" value="1"/>
</dbReference>
<comment type="cofactor">
    <cofactor evidence="13">
        <name>Ca(2+)</name>
        <dbReference type="ChEBI" id="CHEBI:29108"/>
    </cofactor>
    <text evidence="13">Binds 2 calcium ions per subunit.</text>
</comment>
<feature type="domain" description="Plant heme peroxidase family profile" evidence="16">
    <location>
        <begin position="72"/>
        <end position="271"/>
    </location>
</feature>